<protein>
    <recommendedName>
        <fullName evidence="3">SGNH hydrolase-type esterase domain-containing protein</fullName>
    </recommendedName>
</protein>
<dbReference type="Proteomes" id="UP000653578">
    <property type="component" value="Unassembled WGS sequence"/>
</dbReference>
<name>A0ABX1X693_9BACL</name>
<evidence type="ECO:0000313" key="1">
    <source>
        <dbReference type="EMBL" id="NOU63896.1"/>
    </source>
</evidence>
<accession>A0ABX1X693</accession>
<dbReference type="Gene3D" id="3.40.50.1110">
    <property type="entry name" value="SGNH hydrolase"/>
    <property type="match status" value="1"/>
</dbReference>
<dbReference type="InterPro" id="IPR036514">
    <property type="entry name" value="SGNH_hydro_sf"/>
</dbReference>
<gene>
    <name evidence="1" type="ORF">GC096_07645</name>
</gene>
<keyword evidence="2" id="KW-1185">Reference proteome</keyword>
<evidence type="ECO:0008006" key="3">
    <source>
        <dbReference type="Google" id="ProtNLM"/>
    </source>
</evidence>
<proteinExistence type="predicted"/>
<sequence>MLLQRQDTVVFLGESLTPRTGMLSSAVPARRFALLTRLQERQIRVVQLSTSPSPGRPDKNEILRQFDKVISSLSRKFGNQFVDIKPTFGRIERYKESAAYPIQLFNDGCHLSELRTKIEE</sequence>
<reference evidence="1 2" key="1">
    <citation type="submission" date="2019-10" db="EMBL/GenBank/DDBJ databases">
        <title>Description of Paenibacillus humi sp. nov.</title>
        <authorList>
            <person name="Carlier A."/>
            <person name="Qi S."/>
        </authorList>
    </citation>
    <scope>NUCLEOTIDE SEQUENCE [LARGE SCALE GENOMIC DNA]</scope>
    <source>
        <strain evidence="1 2">LMG 31461</strain>
    </source>
</reference>
<dbReference type="SUPFAM" id="SSF52266">
    <property type="entry name" value="SGNH hydrolase"/>
    <property type="match status" value="1"/>
</dbReference>
<dbReference type="RefSeq" id="WP_171629640.1">
    <property type="nucleotide sequence ID" value="NZ_WHNY01000026.1"/>
</dbReference>
<dbReference type="EMBL" id="WHNY01000026">
    <property type="protein sequence ID" value="NOU63896.1"/>
    <property type="molecule type" value="Genomic_DNA"/>
</dbReference>
<evidence type="ECO:0000313" key="2">
    <source>
        <dbReference type="Proteomes" id="UP000653578"/>
    </source>
</evidence>
<comment type="caution">
    <text evidence="1">The sequence shown here is derived from an EMBL/GenBank/DDBJ whole genome shotgun (WGS) entry which is preliminary data.</text>
</comment>
<organism evidence="1 2">
    <name type="scientific">Paenibacillus plantarum</name>
    <dbReference type="NCBI Taxonomy" id="2654975"/>
    <lineage>
        <taxon>Bacteria</taxon>
        <taxon>Bacillati</taxon>
        <taxon>Bacillota</taxon>
        <taxon>Bacilli</taxon>
        <taxon>Bacillales</taxon>
        <taxon>Paenibacillaceae</taxon>
        <taxon>Paenibacillus</taxon>
    </lineage>
</organism>